<dbReference type="PANTHER" id="PTHR48228">
    <property type="entry name" value="SUCCINYL-COA--D-CITRAMALATE COA-TRANSFERASE"/>
    <property type="match status" value="1"/>
</dbReference>
<evidence type="ECO:0008006" key="3">
    <source>
        <dbReference type="Google" id="ProtNLM"/>
    </source>
</evidence>
<reference evidence="2" key="1">
    <citation type="journal article" date="2014" name="Front. Microbiol.">
        <title>High frequency of phylogenetically diverse reductive dehalogenase-homologous genes in deep subseafloor sedimentary metagenomes.</title>
        <authorList>
            <person name="Kawai M."/>
            <person name="Futagami T."/>
            <person name="Toyoda A."/>
            <person name="Takaki Y."/>
            <person name="Nishi S."/>
            <person name="Hori S."/>
            <person name="Arai W."/>
            <person name="Tsubouchi T."/>
            <person name="Morono Y."/>
            <person name="Uchiyama I."/>
            <person name="Ito T."/>
            <person name="Fujiyama A."/>
            <person name="Inagaki F."/>
            <person name="Takami H."/>
        </authorList>
    </citation>
    <scope>NUCLEOTIDE SEQUENCE</scope>
    <source>
        <strain evidence="2">Expedition CK06-06</strain>
    </source>
</reference>
<dbReference type="InterPro" id="IPR003673">
    <property type="entry name" value="CoA-Trfase_fam_III"/>
</dbReference>
<evidence type="ECO:0000256" key="1">
    <source>
        <dbReference type="ARBA" id="ARBA00022679"/>
    </source>
</evidence>
<dbReference type="GO" id="GO:0016740">
    <property type="term" value="F:transferase activity"/>
    <property type="evidence" value="ECO:0007669"/>
    <property type="project" value="UniProtKB-KW"/>
</dbReference>
<dbReference type="InterPro" id="IPR044855">
    <property type="entry name" value="CoA-Trfase_III_dom3_sf"/>
</dbReference>
<dbReference type="EMBL" id="BARU01026885">
    <property type="protein sequence ID" value="GAH67972.1"/>
    <property type="molecule type" value="Genomic_DNA"/>
</dbReference>
<dbReference type="Pfam" id="PF02515">
    <property type="entry name" value="CoA_transf_3"/>
    <property type="match status" value="1"/>
</dbReference>
<dbReference type="SUPFAM" id="SSF89796">
    <property type="entry name" value="CoA-transferase family III (CaiB/BaiF)"/>
    <property type="match status" value="1"/>
</dbReference>
<feature type="non-terminal residue" evidence="2">
    <location>
        <position position="270"/>
    </location>
</feature>
<dbReference type="Gene3D" id="3.30.1540.10">
    <property type="entry name" value="formyl-coa transferase, domain 3"/>
    <property type="match status" value="1"/>
</dbReference>
<proteinExistence type="predicted"/>
<organism evidence="2">
    <name type="scientific">marine sediment metagenome</name>
    <dbReference type="NCBI Taxonomy" id="412755"/>
    <lineage>
        <taxon>unclassified sequences</taxon>
        <taxon>metagenomes</taxon>
        <taxon>ecological metagenomes</taxon>
    </lineage>
</organism>
<keyword evidence="1" id="KW-0808">Transferase</keyword>
<gene>
    <name evidence="2" type="ORF">S03H2_43141</name>
</gene>
<feature type="non-terminal residue" evidence="2">
    <location>
        <position position="1"/>
    </location>
</feature>
<dbReference type="Gene3D" id="3.40.50.10540">
    <property type="entry name" value="Crotonobetainyl-coa:carnitine coa-transferase, domain 1"/>
    <property type="match status" value="1"/>
</dbReference>
<dbReference type="InterPro" id="IPR023606">
    <property type="entry name" value="CoA-Trfase_III_dom_1_sf"/>
</dbReference>
<protein>
    <recommendedName>
        <fullName evidence="3">CoA transferase</fullName>
    </recommendedName>
</protein>
<dbReference type="AlphaFoldDB" id="X1HF17"/>
<sequence length="270" mass="29708">AKMTNQSVLQNIRILDFTWVLAGPYATRILADFGAGVIKVQPLLEEEEDAFSWGYYNTWNRNKLGITLNLNKPEGLAIAKRLVAKSDAIVENFAPRVMANWGLDYDSLKKVKPDIIMLSMSTMGNTGPWRDYVGFGPTVQAFSGITHLTSFLGKPPLGLGFSYADHVAGLMATLALLGAMEYRQRTGEGQYIDVSQVEAMASLLGGAILEYMVNGREAEPVGNSSTEAAPHGVYRCRGDDRWCAIAVFSDGEWQGFKRASGNQPWTEDKR</sequence>
<name>X1HF17_9ZZZZ</name>
<evidence type="ECO:0000313" key="2">
    <source>
        <dbReference type="EMBL" id="GAH67972.1"/>
    </source>
</evidence>
<comment type="caution">
    <text evidence="2">The sequence shown here is derived from an EMBL/GenBank/DDBJ whole genome shotgun (WGS) entry which is preliminary data.</text>
</comment>
<accession>X1HF17</accession>
<dbReference type="InterPro" id="IPR050509">
    <property type="entry name" value="CoA-transferase_III"/>
</dbReference>
<dbReference type="PANTHER" id="PTHR48228:SF6">
    <property type="entry name" value="L-CARNITINE COA-TRANSFERASE"/>
    <property type="match status" value="1"/>
</dbReference>